<comment type="similarity">
    <text evidence="3">Belongs to the rotavirus A NSP6 family.</text>
</comment>
<comment type="subcellular location">
    <subcellularLocation>
        <location evidence="3">Host cytoplasm</location>
    </subcellularLocation>
    <subcellularLocation>
        <location evidence="3">Host mitochondrion</location>
    </subcellularLocation>
    <text evidence="3">Found in spherical cytoplasmic structures, called viral factories, that appear early after infection and are the site of viral replication and packaging.</text>
</comment>
<evidence type="ECO:0000256" key="2">
    <source>
        <dbReference type="ARBA" id="ARBA00023200"/>
    </source>
</evidence>
<proteinExistence type="inferred from homology"/>
<reference evidence="4" key="1">
    <citation type="journal article" date="2015" name="J. Gen. Virol.">
        <title>Rotavirus NSP6 localizes to mitochondria via a predicted N-terminal a-helix.</title>
        <authorList>
            <person name="Holloway G."/>
            <person name="Johnson R.I."/>
            <person name="Kang Y."/>
            <person name="Dang V.T."/>
            <person name="Stojanovski D."/>
            <person name="Coulson B.S."/>
        </authorList>
    </citation>
    <scope>NUCLEOTIDE SEQUENCE</scope>
    <source>
        <strain evidence="4">Ty-1</strain>
    </source>
</reference>
<accession>A0A0N9JVF1</accession>
<dbReference type="EMBL" id="KR080697">
    <property type="protein sequence ID" value="ALG35679.1"/>
    <property type="molecule type" value="Genomic_RNA"/>
</dbReference>
<dbReference type="GO" id="GO:0033650">
    <property type="term" value="C:host cell mitochondrion"/>
    <property type="evidence" value="ECO:0007669"/>
    <property type="project" value="UniProtKB-SubCell"/>
</dbReference>
<evidence type="ECO:0000256" key="1">
    <source>
        <dbReference type="ARBA" id="ARBA00023147"/>
    </source>
</evidence>
<protein>
    <recommendedName>
        <fullName evidence="3">Non-structural protein 6</fullName>
        <shortName evidence="3">NSP6</shortName>
    </recommendedName>
</protein>
<dbReference type="InterPro" id="IPR006950">
    <property type="entry name" value="Rotavirus_NSP6"/>
</dbReference>
<dbReference type="HAMAP" id="MF_04093">
    <property type="entry name" value="ROTA_NSP6"/>
    <property type="match status" value="1"/>
</dbReference>
<sequence length="96" mass="11296">MNHLVKRQILQENLLVGVSSIYRCPKKHLANTCLIEIQKTLDHLIQHQMTCPPSLLLNQMQLNQMLMLACRWMLAQKIVKQEAIRKMKSIFRSLKE</sequence>
<comment type="subunit">
    <text evidence="3">Interacts with NSP2 and NSP5.</text>
</comment>
<evidence type="ECO:0000313" key="4">
    <source>
        <dbReference type="EMBL" id="ALG35679.1"/>
    </source>
</evidence>
<dbReference type="Pfam" id="PF04866">
    <property type="entry name" value="Rota_NS6"/>
    <property type="match status" value="1"/>
</dbReference>
<evidence type="ECO:0000256" key="3">
    <source>
        <dbReference type="HAMAP-Rule" id="MF_04093"/>
    </source>
</evidence>
<keyword evidence="1 3" id="KW-1045">Host mitochondrion</keyword>
<keyword evidence="2 3" id="KW-1035">Host cytoplasm</keyword>
<organism evidence="4">
    <name type="scientific">Rotavirus A</name>
    <dbReference type="NCBI Taxonomy" id="28875"/>
    <lineage>
        <taxon>Viruses</taxon>
        <taxon>Riboviria</taxon>
        <taxon>Orthornavirae</taxon>
        <taxon>Duplornaviricota</taxon>
        <taxon>Resentoviricetes</taxon>
        <taxon>Reovirales</taxon>
        <taxon>Sedoreoviridae</taxon>
        <taxon>Rotavirus</taxon>
        <taxon>Rotavirus alphagastroenteritidis</taxon>
    </lineage>
</organism>
<name>A0A0N9JVF1_9REOV</name>